<evidence type="ECO:0000313" key="2">
    <source>
        <dbReference type="Proteomes" id="UP000290204"/>
    </source>
</evidence>
<reference evidence="1 2" key="1">
    <citation type="submission" date="2019-01" db="EMBL/GenBank/DDBJ databases">
        <title>Lacibacter sp. strain TTM-7.</title>
        <authorList>
            <person name="Chen W.-M."/>
        </authorList>
    </citation>
    <scope>NUCLEOTIDE SEQUENCE [LARGE SCALE GENOMIC DNA]</scope>
    <source>
        <strain evidence="1 2">TTM-7</strain>
    </source>
</reference>
<keyword evidence="2" id="KW-1185">Reference proteome</keyword>
<dbReference type="OrthoDB" id="1492301at2"/>
<accession>A0A4Q1CDS5</accession>
<proteinExistence type="predicted"/>
<comment type="caution">
    <text evidence="1">The sequence shown here is derived from an EMBL/GenBank/DDBJ whole genome shotgun (WGS) entry which is preliminary data.</text>
</comment>
<organism evidence="1 2">
    <name type="scientific">Lacibacter luteus</name>
    <dbReference type="NCBI Taxonomy" id="2508719"/>
    <lineage>
        <taxon>Bacteria</taxon>
        <taxon>Pseudomonadati</taxon>
        <taxon>Bacteroidota</taxon>
        <taxon>Chitinophagia</taxon>
        <taxon>Chitinophagales</taxon>
        <taxon>Chitinophagaceae</taxon>
        <taxon>Lacibacter</taxon>
    </lineage>
</organism>
<dbReference type="EMBL" id="SDHW01000008">
    <property type="protein sequence ID" value="RXK57760.1"/>
    <property type="molecule type" value="Genomic_DNA"/>
</dbReference>
<protein>
    <recommendedName>
        <fullName evidence="3">TIGR04255 family protein</fullName>
    </recommendedName>
</protein>
<dbReference type="Proteomes" id="UP000290204">
    <property type="component" value="Unassembled WGS sequence"/>
</dbReference>
<dbReference type="RefSeq" id="WP_129132684.1">
    <property type="nucleotide sequence ID" value="NZ_SDHW01000008.1"/>
</dbReference>
<evidence type="ECO:0000313" key="1">
    <source>
        <dbReference type="EMBL" id="RXK57760.1"/>
    </source>
</evidence>
<sequence length="244" mass="28432">MIDLSIRYQVAIFGSFEDISPKPDTLKYFIDSFSDKELIPVTAQEINLLNPTNPINRLSLKSTDEVWSIEFSSSRIDIIKSNKDVGVVDMNTLDIFLEEAKKIVDVINTRFPKKFNRLSLVTRYLLPEMTKDSIAAIFHKNCNTINFFKEYEPVEWKNRVVTRIPITIQDEENINVISEINRIIGNLKINSQNQEIDRVELKFDINTFQGSTEFRFTITELIKFLDFALSLESDLKDQYEKMLN</sequence>
<evidence type="ECO:0008006" key="3">
    <source>
        <dbReference type="Google" id="ProtNLM"/>
    </source>
</evidence>
<gene>
    <name evidence="1" type="ORF">ESA94_19770</name>
</gene>
<dbReference type="AlphaFoldDB" id="A0A4Q1CDS5"/>
<name>A0A4Q1CDS5_9BACT</name>